<dbReference type="CDD" id="cd17971">
    <property type="entry name" value="DEXHc_DHX8"/>
    <property type="match status" value="1"/>
</dbReference>
<dbReference type="Gene3D" id="2.40.50.140">
    <property type="entry name" value="Nucleic acid-binding proteins"/>
    <property type="match status" value="1"/>
</dbReference>
<evidence type="ECO:0000256" key="4">
    <source>
        <dbReference type="ARBA" id="ARBA00022741"/>
    </source>
</evidence>
<dbReference type="GO" id="GO:0000390">
    <property type="term" value="P:spliceosomal complex disassembly"/>
    <property type="evidence" value="ECO:0007669"/>
    <property type="project" value="TreeGrafter"/>
</dbReference>
<feature type="compositionally biased region" description="Basic and acidic residues" evidence="11">
    <location>
        <begin position="125"/>
        <end position="221"/>
    </location>
</feature>
<keyword evidence="6" id="KW-0347">Helicase</keyword>
<evidence type="ECO:0000256" key="7">
    <source>
        <dbReference type="ARBA" id="ARBA00022840"/>
    </source>
</evidence>
<evidence type="ECO:0000313" key="15">
    <source>
        <dbReference type="EMBL" id="VFU42177.1"/>
    </source>
</evidence>
<evidence type="ECO:0000259" key="14">
    <source>
        <dbReference type="PROSITE" id="PS51194"/>
    </source>
</evidence>
<dbReference type="Pfam" id="PF00270">
    <property type="entry name" value="DEAD"/>
    <property type="match status" value="1"/>
</dbReference>
<evidence type="ECO:0000256" key="10">
    <source>
        <dbReference type="ARBA" id="ARBA00047984"/>
    </source>
</evidence>
<feature type="domain" description="Helicase C-terminal" evidence="14">
    <location>
        <begin position="738"/>
        <end position="911"/>
    </location>
</feature>
<keyword evidence="5" id="KW-0378">Hydrolase</keyword>
<comment type="catalytic activity">
    <reaction evidence="10">
        <text>ATP + H2O = ADP + phosphate + H(+)</text>
        <dbReference type="Rhea" id="RHEA:13065"/>
        <dbReference type="ChEBI" id="CHEBI:15377"/>
        <dbReference type="ChEBI" id="CHEBI:15378"/>
        <dbReference type="ChEBI" id="CHEBI:30616"/>
        <dbReference type="ChEBI" id="CHEBI:43474"/>
        <dbReference type="ChEBI" id="CHEBI:456216"/>
        <dbReference type="EC" id="3.6.4.13"/>
    </reaction>
</comment>
<keyword evidence="9" id="KW-0539">Nucleus</keyword>
<evidence type="ECO:0000256" key="11">
    <source>
        <dbReference type="SAM" id="MobiDB-lite"/>
    </source>
</evidence>
<dbReference type="InterPro" id="IPR001650">
    <property type="entry name" value="Helicase_C-like"/>
</dbReference>
<dbReference type="PROSITE" id="PS51194">
    <property type="entry name" value="HELICASE_CTER"/>
    <property type="match status" value="1"/>
</dbReference>
<accession>A0A6N2LPS8</accession>
<dbReference type="SMART" id="SM00847">
    <property type="entry name" value="HA2"/>
    <property type="match status" value="1"/>
</dbReference>
<sequence length="1193" mass="136425">METDAGLKKLEYLSLVSKVCSELETHLGFGDKILAEFITELGRSCETVDEFDAKLKENGAEMPDYFVRTLLKIIHAILPPKAEKEGKKDKENDGSGKDSKFKALSIRDSRDRVKEIDRELEIEAEEKSRRENEDRYRERDNDDRHRESDRRDRDRERERERDRYDRDNRRRDRGRRDGHDVEDGEGERERERDRYDRDNRRRDRGRRDEHDVEYGEGERERRNGKHGYGGSNSSEPELYGVYKGRVSRVMDTGCFVQLSDFRGKEGLVHVSQIATRRVGNAKDVVKRDQEVYVKVISVSGNKMSLSMRDVDQNSGKDLLPLKKRVGEDDGFRSNALGSSKEGPVTRTGLSGIRIVEEEDTGPSRRPLKRMSSPEKWEAKQLIASGVLSVQEYPMYDEEIDGLLYEEDGVEEELEIEMNEDEPAFLQGQTRYSVDMSPVKIFKNPEGSLSRAAALQSALIKERREVREQQQRTMLDSIPKDLNRPWEDPMPETGERHLAQELRGVGLSAYDMPEWKKDAFGKALTFGQRSKLSLQEQRQSLPIYKLKKELIQAVHDNQVLVVIGETGSGKTTQVTQYLAEAGYTTRGKIGCTQPRRVAAMSVAKRVAEEFGCRLGEEVGYAIRFEDCTGPDTVIKYMTDGMLLREILIDENLSQYSVVMLDEAHERTIHTDVLFGLLKKLVKRRPDLRLIVTSATLDAEKFSGYFFNCNIFTIPGRTFPVEILYTKQPESDYLDASLITVLQIHLTEPEGDILLFLTGQEEIDFACQSLYERMKGLGKNVPELIILPVYSALPSEMQSRIFDPAPPGKRKVVVATNIAEASLTIDGIFYVIDPGFAKQNVYNPKQGLDSLVITPISQASAKQRAGRAGRTGPGKCYRLYTESAYRNEMSPTSVPEIQRINLGFTTLTMKAMGINDLLSFDFMDPPSPQALISAMEQLYSLGALDEEGLLTKLGRKMAEFPLDPPLSKMLLGSVDLGCSDEILTIIAMIQTGNIFYRPREKQAQADQKKAKFFQPEGDHLTLLAVYEAWKAKNFSGPWCFENFVQSRSLRRAQDVRKQLLSIMDKYKLDVVSAGKNFTKIRKAIAAGFFFHAARKDPQEGYRTLVENQPVYIHPSSALFQRQPDWVIYHELVMTTKEYMREATVIDPKWLVELAPRFFKVADPTKMSKRKRQERLEPLYDRYHEPNSWRLSKRRA</sequence>
<dbReference type="InterPro" id="IPR011709">
    <property type="entry name" value="DEAD-box_helicase_OB_fold"/>
</dbReference>
<dbReference type="FunFam" id="2.40.50.140:FF:000061">
    <property type="entry name" value="ATP-dependent RNA helicase DHX8"/>
    <property type="match status" value="1"/>
</dbReference>
<evidence type="ECO:0000256" key="2">
    <source>
        <dbReference type="ARBA" id="ARBA00012552"/>
    </source>
</evidence>
<dbReference type="GO" id="GO:0003724">
    <property type="term" value="F:RNA helicase activity"/>
    <property type="evidence" value="ECO:0007669"/>
    <property type="project" value="UniProtKB-EC"/>
</dbReference>
<dbReference type="FunFam" id="3.40.50.300:FF:000191">
    <property type="entry name" value="Pre-mRNA-splicing factor ATP-dependent RNA helicase"/>
    <property type="match status" value="1"/>
</dbReference>
<evidence type="ECO:0000256" key="6">
    <source>
        <dbReference type="ARBA" id="ARBA00022806"/>
    </source>
</evidence>
<dbReference type="GO" id="GO:0005524">
    <property type="term" value="F:ATP binding"/>
    <property type="evidence" value="ECO:0007669"/>
    <property type="project" value="UniProtKB-KW"/>
</dbReference>
<dbReference type="InterPro" id="IPR044762">
    <property type="entry name" value="DHX8/Prp22_DEXHc"/>
</dbReference>
<dbReference type="Pfam" id="PF04408">
    <property type="entry name" value="WHD_HA2"/>
    <property type="match status" value="1"/>
</dbReference>
<evidence type="ECO:0000256" key="1">
    <source>
        <dbReference type="ARBA" id="ARBA00004123"/>
    </source>
</evidence>
<dbReference type="CDD" id="cd05684">
    <property type="entry name" value="S1_DHX8_helicase"/>
    <property type="match status" value="1"/>
</dbReference>
<dbReference type="Pfam" id="PF07717">
    <property type="entry name" value="OB_NTP_bind"/>
    <property type="match status" value="1"/>
</dbReference>
<evidence type="ECO:0000259" key="13">
    <source>
        <dbReference type="PROSITE" id="PS51192"/>
    </source>
</evidence>
<dbReference type="GO" id="GO:0016787">
    <property type="term" value="F:hydrolase activity"/>
    <property type="evidence" value="ECO:0007669"/>
    <property type="project" value="UniProtKB-KW"/>
</dbReference>
<dbReference type="EMBL" id="CAADRP010001574">
    <property type="protein sequence ID" value="VFU42177.1"/>
    <property type="molecule type" value="Genomic_DNA"/>
</dbReference>
<feature type="domain" description="Helicase ATP-binding" evidence="13">
    <location>
        <begin position="550"/>
        <end position="713"/>
    </location>
</feature>
<feature type="region of interest" description="Disordered" evidence="11">
    <location>
        <begin position="125"/>
        <end position="236"/>
    </location>
</feature>
<dbReference type="Gene3D" id="3.40.50.300">
    <property type="entry name" value="P-loop containing nucleotide triphosphate hydrolases"/>
    <property type="match status" value="2"/>
</dbReference>
<dbReference type="Pfam" id="PF00575">
    <property type="entry name" value="S1"/>
    <property type="match status" value="1"/>
</dbReference>
<dbReference type="Pfam" id="PF21010">
    <property type="entry name" value="HA2_C"/>
    <property type="match status" value="1"/>
</dbReference>
<dbReference type="GO" id="GO:0071013">
    <property type="term" value="C:catalytic step 2 spliceosome"/>
    <property type="evidence" value="ECO:0007669"/>
    <property type="project" value="TreeGrafter"/>
</dbReference>
<dbReference type="Pfam" id="PF00271">
    <property type="entry name" value="Helicase_C"/>
    <property type="match status" value="1"/>
</dbReference>
<evidence type="ECO:0000256" key="9">
    <source>
        <dbReference type="ARBA" id="ARBA00023242"/>
    </source>
</evidence>
<dbReference type="InterPro" id="IPR014001">
    <property type="entry name" value="Helicase_ATP-bd"/>
</dbReference>
<dbReference type="InterPro" id="IPR007502">
    <property type="entry name" value="Helicase-assoc_dom"/>
</dbReference>
<name>A0A6N2LPS8_SALVM</name>
<feature type="region of interest" description="Disordered" evidence="11">
    <location>
        <begin position="82"/>
        <end position="103"/>
    </location>
</feature>
<keyword evidence="7" id="KW-0067">ATP-binding</keyword>
<keyword evidence="8" id="KW-0508">mRNA splicing</keyword>
<dbReference type="SUPFAM" id="SSF50249">
    <property type="entry name" value="Nucleic acid-binding proteins"/>
    <property type="match status" value="1"/>
</dbReference>
<reference evidence="15" key="1">
    <citation type="submission" date="2019-03" db="EMBL/GenBank/DDBJ databases">
        <authorList>
            <person name="Mank J."/>
            <person name="Almeida P."/>
        </authorList>
    </citation>
    <scope>NUCLEOTIDE SEQUENCE</scope>
    <source>
        <strain evidence="15">78183</strain>
    </source>
</reference>
<dbReference type="PROSITE" id="PS00690">
    <property type="entry name" value="DEAH_ATP_HELICASE"/>
    <property type="match status" value="1"/>
</dbReference>
<keyword evidence="3" id="KW-0507">mRNA processing</keyword>
<dbReference type="PANTHER" id="PTHR18934:SF85">
    <property type="entry name" value="ATP-DEPENDENT RNA HELICASE DHX8"/>
    <property type="match status" value="1"/>
</dbReference>
<feature type="domain" description="S1 motif" evidence="12">
    <location>
        <begin position="239"/>
        <end position="308"/>
    </location>
</feature>
<dbReference type="SMART" id="SM00316">
    <property type="entry name" value="S1"/>
    <property type="match status" value="1"/>
</dbReference>
<evidence type="ECO:0000256" key="3">
    <source>
        <dbReference type="ARBA" id="ARBA00022664"/>
    </source>
</evidence>
<dbReference type="SUPFAM" id="SSF52540">
    <property type="entry name" value="P-loop containing nucleoside triphosphate hydrolases"/>
    <property type="match status" value="1"/>
</dbReference>
<dbReference type="InterPro" id="IPR011545">
    <property type="entry name" value="DEAD/DEAH_box_helicase_dom"/>
</dbReference>
<dbReference type="PROSITE" id="PS50126">
    <property type="entry name" value="S1"/>
    <property type="match status" value="1"/>
</dbReference>
<dbReference type="Gene3D" id="1.20.120.1080">
    <property type="match status" value="1"/>
</dbReference>
<dbReference type="FunFam" id="3.40.50.300:FF:000101">
    <property type="entry name" value="Pre-mRNA-splicing factor ATP-dependent RNA helicase"/>
    <property type="match status" value="1"/>
</dbReference>
<dbReference type="AlphaFoldDB" id="A0A6N2LPS8"/>
<dbReference type="CDD" id="cd21691">
    <property type="entry name" value="GH2-like_DHX8"/>
    <property type="match status" value="1"/>
</dbReference>
<dbReference type="EC" id="3.6.4.13" evidence="2"/>
<dbReference type="CDD" id="cd18791">
    <property type="entry name" value="SF2_C_RHA"/>
    <property type="match status" value="1"/>
</dbReference>
<proteinExistence type="predicted"/>
<dbReference type="GO" id="GO:0003723">
    <property type="term" value="F:RNA binding"/>
    <property type="evidence" value="ECO:0007669"/>
    <property type="project" value="TreeGrafter"/>
</dbReference>
<dbReference type="InterPro" id="IPR049621">
    <property type="entry name" value="S1_DHX8_helicase"/>
</dbReference>
<keyword evidence="4" id="KW-0547">Nucleotide-binding</keyword>
<evidence type="ECO:0000259" key="12">
    <source>
        <dbReference type="PROSITE" id="PS50126"/>
    </source>
</evidence>
<dbReference type="SMART" id="SM00487">
    <property type="entry name" value="DEXDc"/>
    <property type="match status" value="1"/>
</dbReference>
<dbReference type="InterPro" id="IPR003029">
    <property type="entry name" value="S1_domain"/>
</dbReference>
<protein>
    <recommendedName>
        <fullName evidence="2">RNA helicase</fullName>
        <ecNumber evidence="2">3.6.4.13</ecNumber>
    </recommendedName>
</protein>
<dbReference type="PROSITE" id="PS51192">
    <property type="entry name" value="HELICASE_ATP_BIND_1"/>
    <property type="match status" value="1"/>
</dbReference>
<dbReference type="PANTHER" id="PTHR18934">
    <property type="entry name" value="ATP-DEPENDENT RNA HELICASE"/>
    <property type="match status" value="1"/>
</dbReference>
<dbReference type="InterPro" id="IPR049588">
    <property type="entry name" value="DHX8_GH2-like"/>
</dbReference>
<gene>
    <name evidence="15" type="ORF">SVIM_LOCUS251297</name>
</gene>
<dbReference type="FunFam" id="1.20.120.1080:FF:000001">
    <property type="entry name" value="Pre-mRNA-splicing factor ATP-dependent RNA helicase"/>
    <property type="match status" value="1"/>
</dbReference>
<evidence type="ECO:0000256" key="8">
    <source>
        <dbReference type="ARBA" id="ARBA00023187"/>
    </source>
</evidence>
<dbReference type="InterPro" id="IPR048333">
    <property type="entry name" value="HA2_WH"/>
</dbReference>
<dbReference type="InterPro" id="IPR012340">
    <property type="entry name" value="NA-bd_OB-fold"/>
</dbReference>
<dbReference type="InterPro" id="IPR002464">
    <property type="entry name" value="DNA/RNA_helicase_DEAH_CS"/>
</dbReference>
<evidence type="ECO:0000256" key="5">
    <source>
        <dbReference type="ARBA" id="ARBA00022801"/>
    </source>
</evidence>
<comment type="subcellular location">
    <subcellularLocation>
        <location evidence="1">Nucleus</location>
    </subcellularLocation>
</comment>
<dbReference type="SMART" id="SM00490">
    <property type="entry name" value="HELICc"/>
    <property type="match status" value="1"/>
</dbReference>
<organism evidence="15">
    <name type="scientific">Salix viminalis</name>
    <name type="common">Common osier</name>
    <name type="synonym">Basket willow</name>
    <dbReference type="NCBI Taxonomy" id="40686"/>
    <lineage>
        <taxon>Eukaryota</taxon>
        <taxon>Viridiplantae</taxon>
        <taxon>Streptophyta</taxon>
        <taxon>Embryophyta</taxon>
        <taxon>Tracheophyta</taxon>
        <taxon>Spermatophyta</taxon>
        <taxon>Magnoliopsida</taxon>
        <taxon>eudicotyledons</taxon>
        <taxon>Gunneridae</taxon>
        <taxon>Pentapetalae</taxon>
        <taxon>rosids</taxon>
        <taxon>fabids</taxon>
        <taxon>Malpighiales</taxon>
        <taxon>Salicaceae</taxon>
        <taxon>Saliceae</taxon>
        <taxon>Salix</taxon>
    </lineage>
</organism>
<dbReference type="InterPro" id="IPR027417">
    <property type="entry name" value="P-loop_NTPase"/>
</dbReference>